<feature type="repeat" description="WD" evidence="8">
    <location>
        <begin position="290"/>
        <end position="331"/>
    </location>
</feature>
<feature type="repeat" description="WD" evidence="8">
    <location>
        <begin position="126"/>
        <end position="157"/>
    </location>
</feature>
<reference evidence="12 13" key="1">
    <citation type="submission" date="2012-04" db="EMBL/GenBank/DDBJ databases">
        <title>The Genome Sequence of Afipia broomeae ATCC 49717.</title>
        <authorList>
            <consortium name="The Broad Institute Genome Sequencing Platform"/>
            <person name="Earl A."/>
            <person name="Ward D."/>
            <person name="Feldgarden M."/>
            <person name="Gevers D."/>
            <person name="Huys G."/>
            <person name="Walker B."/>
            <person name="Young S.K."/>
            <person name="Zeng Q."/>
            <person name="Gargeya S."/>
            <person name="Fitzgerald M."/>
            <person name="Haas B."/>
            <person name="Abouelleil A."/>
            <person name="Alvarado L."/>
            <person name="Arachchi H.M."/>
            <person name="Berlin A."/>
            <person name="Chapman S.B."/>
            <person name="Goldberg J."/>
            <person name="Griggs A."/>
            <person name="Gujja S."/>
            <person name="Hansen M."/>
            <person name="Howarth C."/>
            <person name="Imamovic A."/>
            <person name="Larimer J."/>
            <person name="McCowen C."/>
            <person name="Montmayeur A."/>
            <person name="Murphy C."/>
            <person name="Neiman D."/>
            <person name="Pearson M."/>
            <person name="Priest M."/>
            <person name="Roberts A."/>
            <person name="Saif S."/>
            <person name="Shea T."/>
            <person name="Sisk P."/>
            <person name="Sykes S."/>
            <person name="Wortman J."/>
            <person name="Nusbaum C."/>
            <person name="Birren B."/>
        </authorList>
    </citation>
    <scope>NUCLEOTIDE SEQUENCE [LARGE SCALE GENOMIC DNA]</scope>
    <source>
        <strain evidence="12 13">ATCC 49717</strain>
    </source>
</reference>
<dbReference type="PATRIC" id="fig|883078.3.peg.1193"/>
<keyword evidence="13" id="KW-1185">Reference proteome</keyword>
<evidence type="ECO:0000256" key="7">
    <source>
        <dbReference type="ARBA" id="ARBA00023004"/>
    </source>
</evidence>
<dbReference type="PROSITE" id="PS50082">
    <property type="entry name" value="WD_REPEATS_2"/>
    <property type="match status" value="4"/>
</dbReference>
<feature type="repeat" description="WD" evidence="8">
    <location>
        <begin position="167"/>
        <end position="208"/>
    </location>
</feature>
<dbReference type="PRINTS" id="PR00320">
    <property type="entry name" value="GPROTEINBRPT"/>
</dbReference>
<dbReference type="InterPro" id="IPR036909">
    <property type="entry name" value="Cyt_c-like_dom_sf"/>
</dbReference>
<protein>
    <recommendedName>
        <fullName evidence="11">Cytochrome c domain-containing protein</fullName>
    </recommendedName>
</protein>
<dbReference type="InterPro" id="IPR002327">
    <property type="entry name" value="Cyt_c_1A/1B"/>
</dbReference>
<gene>
    <name evidence="12" type="ORF">HMPREF9695_01158</name>
</gene>
<dbReference type="PRINTS" id="PR00604">
    <property type="entry name" value="CYTCHRMECIAB"/>
</dbReference>
<keyword evidence="1" id="KW-0813">Transport</keyword>
<dbReference type="SMART" id="SM00320">
    <property type="entry name" value="WD40"/>
    <property type="match status" value="7"/>
</dbReference>
<evidence type="ECO:0000256" key="3">
    <source>
        <dbReference type="ARBA" id="ARBA00022617"/>
    </source>
</evidence>
<dbReference type="InterPro" id="IPR015943">
    <property type="entry name" value="WD40/YVTN_repeat-like_dom_sf"/>
</dbReference>
<proteinExistence type="predicted"/>
<evidence type="ECO:0000256" key="2">
    <source>
        <dbReference type="ARBA" id="ARBA00022574"/>
    </source>
</evidence>
<feature type="repeat" description="WD" evidence="8">
    <location>
        <begin position="43"/>
        <end position="84"/>
    </location>
</feature>
<keyword evidence="10" id="KW-0812">Transmembrane</keyword>
<organism evidence="12 13">
    <name type="scientific">Afipia broomeae ATCC 49717</name>
    <dbReference type="NCBI Taxonomy" id="883078"/>
    <lineage>
        <taxon>Bacteria</taxon>
        <taxon>Pseudomonadati</taxon>
        <taxon>Pseudomonadota</taxon>
        <taxon>Alphaproteobacteria</taxon>
        <taxon>Hyphomicrobiales</taxon>
        <taxon>Nitrobacteraceae</taxon>
        <taxon>Afipia</taxon>
    </lineage>
</organism>
<evidence type="ECO:0000256" key="4">
    <source>
        <dbReference type="ARBA" id="ARBA00022723"/>
    </source>
</evidence>
<dbReference type="PANTHER" id="PTHR19879:SF9">
    <property type="entry name" value="TRANSCRIPTION INITIATION FACTOR TFIID SUBUNIT 5"/>
    <property type="match status" value="1"/>
</dbReference>
<evidence type="ECO:0000256" key="5">
    <source>
        <dbReference type="ARBA" id="ARBA00022737"/>
    </source>
</evidence>
<dbReference type="Gene3D" id="1.10.760.10">
    <property type="entry name" value="Cytochrome c-like domain"/>
    <property type="match status" value="1"/>
</dbReference>
<dbReference type="InterPro" id="IPR009056">
    <property type="entry name" value="Cyt_c-like_dom"/>
</dbReference>
<dbReference type="eggNOG" id="COG3474">
    <property type="taxonomic scope" value="Bacteria"/>
</dbReference>
<dbReference type="PROSITE" id="PS50294">
    <property type="entry name" value="WD_REPEATS_REGION"/>
    <property type="match status" value="4"/>
</dbReference>
<dbReference type="RefSeq" id="WP_006019879.1">
    <property type="nucleotide sequence ID" value="NZ_KB375282.1"/>
</dbReference>
<evidence type="ECO:0000313" key="12">
    <source>
        <dbReference type="EMBL" id="EKS42066.1"/>
    </source>
</evidence>
<keyword evidence="6" id="KW-0249">Electron transport</keyword>
<comment type="caution">
    <text evidence="12">The sequence shown here is derived from an EMBL/GenBank/DDBJ whole genome shotgun (WGS) entry which is preliminary data.</text>
</comment>
<dbReference type="SUPFAM" id="SSF50978">
    <property type="entry name" value="WD40 repeat-like"/>
    <property type="match status" value="1"/>
</dbReference>
<accession>K8PKF7</accession>
<dbReference type="PROSITE" id="PS51007">
    <property type="entry name" value="CYTC"/>
    <property type="match status" value="1"/>
</dbReference>
<dbReference type="InterPro" id="IPR036322">
    <property type="entry name" value="WD40_repeat_dom_sf"/>
</dbReference>
<dbReference type="Pfam" id="PF00400">
    <property type="entry name" value="WD40"/>
    <property type="match status" value="4"/>
</dbReference>
<keyword evidence="10" id="KW-1133">Transmembrane helix</keyword>
<dbReference type="HOGENOM" id="CLU_640729_0_0_5"/>
<name>K8PKF7_9BRAD</name>
<dbReference type="Pfam" id="PF00034">
    <property type="entry name" value="Cytochrom_C"/>
    <property type="match status" value="1"/>
</dbReference>
<dbReference type="GO" id="GO:0020037">
    <property type="term" value="F:heme binding"/>
    <property type="evidence" value="ECO:0007669"/>
    <property type="project" value="InterPro"/>
</dbReference>
<keyword evidence="3 9" id="KW-0349">Heme</keyword>
<feature type="transmembrane region" description="Helical" evidence="10">
    <location>
        <begin position="21"/>
        <end position="41"/>
    </location>
</feature>
<evidence type="ECO:0000259" key="11">
    <source>
        <dbReference type="PROSITE" id="PS51007"/>
    </source>
</evidence>
<keyword evidence="5" id="KW-0677">Repeat</keyword>
<dbReference type="CDD" id="cd00200">
    <property type="entry name" value="WD40"/>
    <property type="match status" value="1"/>
</dbReference>
<dbReference type="PANTHER" id="PTHR19879">
    <property type="entry name" value="TRANSCRIPTION INITIATION FACTOR TFIID"/>
    <property type="match status" value="1"/>
</dbReference>
<keyword evidence="2 8" id="KW-0853">WD repeat</keyword>
<dbReference type="InterPro" id="IPR020472">
    <property type="entry name" value="WD40_PAC1"/>
</dbReference>
<evidence type="ECO:0000256" key="6">
    <source>
        <dbReference type="ARBA" id="ARBA00022982"/>
    </source>
</evidence>
<keyword evidence="4 9" id="KW-0479">Metal-binding</keyword>
<dbReference type="AlphaFoldDB" id="K8PKF7"/>
<evidence type="ECO:0000313" key="13">
    <source>
        <dbReference type="Proteomes" id="UP000001096"/>
    </source>
</evidence>
<dbReference type="GO" id="GO:0046872">
    <property type="term" value="F:metal ion binding"/>
    <property type="evidence" value="ECO:0007669"/>
    <property type="project" value="UniProtKB-KW"/>
</dbReference>
<evidence type="ECO:0000256" key="9">
    <source>
        <dbReference type="PROSITE-ProRule" id="PRU00433"/>
    </source>
</evidence>
<dbReference type="GO" id="GO:0009055">
    <property type="term" value="F:electron transfer activity"/>
    <property type="evidence" value="ECO:0007669"/>
    <property type="project" value="InterPro"/>
</dbReference>
<dbReference type="Gene3D" id="2.130.10.10">
    <property type="entry name" value="YVTN repeat-like/Quinoprotein amine dehydrogenase"/>
    <property type="match status" value="3"/>
</dbReference>
<evidence type="ECO:0000256" key="1">
    <source>
        <dbReference type="ARBA" id="ARBA00022448"/>
    </source>
</evidence>
<evidence type="ECO:0000256" key="8">
    <source>
        <dbReference type="PROSITE-ProRule" id="PRU00221"/>
    </source>
</evidence>
<dbReference type="SUPFAM" id="SSF46626">
    <property type="entry name" value="Cytochrome c"/>
    <property type="match status" value="1"/>
</dbReference>
<dbReference type="eggNOG" id="COG2319">
    <property type="taxonomic scope" value="Bacteria"/>
</dbReference>
<keyword evidence="10" id="KW-0472">Membrane</keyword>
<keyword evidence="7 9" id="KW-0408">Iron</keyword>
<dbReference type="InterPro" id="IPR001680">
    <property type="entry name" value="WD40_rpt"/>
</dbReference>
<dbReference type="EMBL" id="AGWX01000001">
    <property type="protein sequence ID" value="EKS42066.1"/>
    <property type="molecule type" value="Genomic_DNA"/>
</dbReference>
<evidence type="ECO:0000256" key="10">
    <source>
        <dbReference type="SAM" id="Phobius"/>
    </source>
</evidence>
<sequence length="447" mass="46466">MAFREGTTVQGVDRRNIRYRFRLLLAVSVLAAAIGAIPAIAQLRGHGGPVRALAISSDGRILLSGSFDGSAIRWSLDRDAAEQVLRFHADAVNATALLRDGRAATAGADGRIAIWTPGKQQPDSVLEGHTAPIAALALSPDGAVLASAAWDHTVRLWPLAGGTARVLEGHTQNVNGVAFSPDGKSLVSVSYDLTVRIWPLDSTASPATVTLPAPLNAVIVSGDGEIATAGADGKIYFLTGAGKPDGEAAAGPIPVIAMAASKDGALLAAADVRGSVAIVDRKARALARRLVGPGLPVWSVAFMPDNGTLLTGGADSVIRRWNARTGEPIGATIQENPNDPLAAFAGDRGAEIFRACVACHTLAPDQGNKAGPTLSGIFGRKIATLPGYNFSEPLKKLDIVWTPETVSKLFEVGPAVYTPGTKMPEQLIGSPEDRDALVQFLARATKK</sequence>
<dbReference type="Proteomes" id="UP000001096">
    <property type="component" value="Unassembled WGS sequence"/>
</dbReference>
<feature type="domain" description="Cytochrome c" evidence="11">
    <location>
        <begin position="344"/>
        <end position="445"/>
    </location>
</feature>